<keyword evidence="1" id="KW-0812">Transmembrane</keyword>
<organism evidence="3 4">
    <name type="scientific">Streptomyces shaanxiensis</name>
    <dbReference type="NCBI Taxonomy" id="653357"/>
    <lineage>
        <taxon>Bacteria</taxon>
        <taxon>Bacillati</taxon>
        <taxon>Actinomycetota</taxon>
        <taxon>Actinomycetes</taxon>
        <taxon>Kitasatosporales</taxon>
        <taxon>Streptomycetaceae</taxon>
        <taxon>Streptomyces</taxon>
    </lineage>
</organism>
<evidence type="ECO:0000256" key="1">
    <source>
        <dbReference type="SAM" id="Phobius"/>
    </source>
</evidence>
<feature type="domain" description="Transposase IS4-like" evidence="2">
    <location>
        <begin position="3"/>
        <end position="136"/>
    </location>
</feature>
<keyword evidence="4" id="KW-1185">Reference proteome</keyword>
<evidence type="ECO:0000259" key="2">
    <source>
        <dbReference type="Pfam" id="PF01609"/>
    </source>
</evidence>
<proteinExistence type="predicted"/>
<reference evidence="4" key="1">
    <citation type="journal article" date="2019" name="Int. J. Syst. Evol. Microbiol.">
        <title>The Global Catalogue of Microorganisms (GCM) 10K type strain sequencing project: providing services to taxonomists for standard genome sequencing and annotation.</title>
        <authorList>
            <consortium name="The Broad Institute Genomics Platform"/>
            <consortium name="The Broad Institute Genome Sequencing Center for Infectious Disease"/>
            <person name="Wu L."/>
            <person name="Ma J."/>
        </authorList>
    </citation>
    <scope>NUCLEOTIDE SEQUENCE [LARGE SCALE GENOMIC DNA]</scope>
    <source>
        <strain evidence="4">JCM 16925</strain>
    </source>
</reference>
<dbReference type="Pfam" id="PF01609">
    <property type="entry name" value="DDE_Tnp_1"/>
    <property type="match status" value="1"/>
</dbReference>
<dbReference type="InterPro" id="IPR002559">
    <property type="entry name" value="Transposase_11"/>
</dbReference>
<protein>
    <recommendedName>
        <fullName evidence="2">Transposase IS4-like domain-containing protein</fullName>
    </recommendedName>
</protein>
<keyword evidence="1" id="KW-1133">Transmembrane helix</keyword>
<dbReference type="NCBIfam" id="NF033580">
    <property type="entry name" value="transpos_IS5_3"/>
    <property type="match status" value="1"/>
</dbReference>
<comment type="caution">
    <text evidence="3">The sequence shown here is derived from an EMBL/GenBank/DDBJ whole genome shotgun (WGS) entry which is preliminary data.</text>
</comment>
<dbReference type="Proteomes" id="UP001499984">
    <property type="component" value="Unassembled WGS sequence"/>
</dbReference>
<dbReference type="PANTHER" id="PTHR30007">
    <property type="entry name" value="PHP DOMAIN PROTEIN"/>
    <property type="match status" value="1"/>
</dbReference>
<accession>A0ABP7WGT8</accession>
<dbReference type="EMBL" id="BAAAZY010000034">
    <property type="protein sequence ID" value="GAA4088808.1"/>
    <property type="molecule type" value="Genomic_DNA"/>
</dbReference>
<evidence type="ECO:0000313" key="4">
    <source>
        <dbReference type="Proteomes" id="UP001499984"/>
    </source>
</evidence>
<evidence type="ECO:0000313" key="3">
    <source>
        <dbReference type="EMBL" id="GAA4088808.1"/>
    </source>
</evidence>
<dbReference type="PANTHER" id="PTHR30007:SF1">
    <property type="entry name" value="BLR1914 PROTEIN"/>
    <property type="match status" value="1"/>
</dbReference>
<sequence length="148" mass="17126">MDRGKYGSKIHLITERTGLPLSVGISGANTHDSQALIPLVQGIPPIRSRRGRRRRRPGKLHGDKGYDYNHLRRWLRGRGITPRIARKGTDSSQRLGRHRWTIERTMAWLAGCRRLHRRYERKASHFLAFTGIACTLICYRRLAQADDF</sequence>
<gene>
    <name evidence="3" type="ORF">GCM10022233_85100</name>
</gene>
<feature type="transmembrane region" description="Helical" evidence="1">
    <location>
        <begin position="123"/>
        <end position="142"/>
    </location>
</feature>
<keyword evidence="1" id="KW-0472">Membrane</keyword>
<name>A0ABP7WGT8_9ACTN</name>